<dbReference type="Proteomes" id="UP000032809">
    <property type="component" value="Chromosome I"/>
</dbReference>
<evidence type="ECO:0000313" key="3">
    <source>
        <dbReference type="Proteomes" id="UP000032809"/>
    </source>
</evidence>
<feature type="domain" description="GGDEF" evidence="1">
    <location>
        <begin position="250"/>
        <end position="342"/>
    </location>
</feature>
<dbReference type="PANTHER" id="PTHR35807:SF2">
    <property type="entry name" value="TRANSCRIPTIONAL ACTIVATOR DOMAIN"/>
    <property type="match status" value="1"/>
</dbReference>
<proteinExistence type="predicted"/>
<evidence type="ECO:0000313" key="2">
    <source>
        <dbReference type="EMBL" id="CEP79056.1"/>
    </source>
</evidence>
<dbReference type="SUPFAM" id="SSF48452">
    <property type="entry name" value="TPR-like"/>
    <property type="match status" value="1"/>
</dbReference>
<dbReference type="GO" id="GO:0006355">
    <property type="term" value="P:regulation of DNA-templated transcription"/>
    <property type="evidence" value="ECO:0007669"/>
    <property type="project" value="InterPro"/>
</dbReference>
<dbReference type="Gene3D" id="1.25.40.10">
    <property type="entry name" value="Tetratricopeptide repeat domain"/>
    <property type="match status" value="1"/>
</dbReference>
<dbReference type="InterPro" id="IPR016032">
    <property type="entry name" value="Sig_transdc_resp-reg_C-effctor"/>
</dbReference>
<dbReference type="RefSeq" id="WP_045088387.1">
    <property type="nucleotide sequence ID" value="NZ_LN824141.1"/>
</dbReference>
<dbReference type="OrthoDB" id="47826at2"/>
<dbReference type="HOGENOM" id="CLU_808562_0_0_0"/>
<organism evidence="2 3">
    <name type="scientific">Defluviitoga tunisiensis</name>
    <dbReference type="NCBI Taxonomy" id="1006576"/>
    <lineage>
        <taxon>Bacteria</taxon>
        <taxon>Thermotogati</taxon>
        <taxon>Thermotogota</taxon>
        <taxon>Thermotogae</taxon>
        <taxon>Petrotogales</taxon>
        <taxon>Petrotogaceae</taxon>
        <taxon>Defluviitoga</taxon>
    </lineage>
</organism>
<keyword evidence="3" id="KW-1185">Reference proteome</keyword>
<gene>
    <name evidence="2" type="ORF">DTL3_1773</name>
</gene>
<dbReference type="EMBL" id="LN824141">
    <property type="protein sequence ID" value="CEP79056.1"/>
    <property type="molecule type" value="Genomic_DNA"/>
</dbReference>
<name>A0A0C7NMD2_DEFTU</name>
<protein>
    <submittedName>
        <fullName evidence="2">DNA-binding transcriptional activator of the SARP family</fullName>
    </submittedName>
</protein>
<evidence type="ECO:0000259" key="1">
    <source>
        <dbReference type="PROSITE" id="PS50887"/>
    </source>
</evidence>
<dbReference type="InterPro" id="IPR000160">
    <property type="entry name" value="GGDEF_dom"/>
</dbReference>
<keyword evidence="2" id="KW-0238">DNA-binding</keyword>
<dbReference type="InterPro" id="IPR011990">
    <property type="entry name" value="TPR-like_helical_dom_sf"/>
</dbReference>
<dbReference type="PROSITE" id="PS50887">
    <property type="entry name" value="GGDEF"/>
    <property type="match status" value="1"/>
</dbReference>
<reference evidence="3" key="1">
    <citation type="submission" date="2014-11" db="EMBL/GenBank/DDBJ databases">
        <authorList>
            <person name="Wibberg D."/>
        </authorList>
    </citation>
    <scope>NUCLEOTIDE SEQUENCE [LARGE SCALE GENOMIC DNA]</scope>
    <source>
        <strain evidence="3">L3</strain>
    </source>
</reference>
<sequence length="342" mass="41447">MLKVFTFGEFAIYKEDKKIESFKSRKAMELFKFLLLNKNKKVPLLDIYDIFWPGFDDESARLNLNTTLYYIRKQLDISSEELGIKEDYCLFSMKDIYIDFEEFLKLYDEAFKEKEINRRLFLLLKASSLYKGDLFDENVYDEWVRDQKEYFKRLYIDVLLEIGYLYEQLKDKIDAQYYLQKAFYYSQREDAWLSLIRFYENNHEKDKAISLFNQYKEFFGYNEYPVSQKNVNYSTLETPNIERNGNVLSLDLFNIILDLERLKRDKDYVMIELKLKKKVDKSILDKFCEQIRREDVIYFGGDELKIIFRGIKDVKESREVVVKKVSDFFNEEKIEFSIINVE</sequence>
<dbReference type="AlphaFoldDB" id="A0A0C7NMD2"/>
<dbReference type="Gene3D" id="1.10.10.10">
    <property type="entry name" value="Winged helix-like DNA-binding domain superfamily/Winged helix DNA-binding domain"/>
    <property type="match status" value="1"/>
</dbReference>
<dbReference type="InterPro" id="IPR036388">
    <property type="entry name" value="WH-like_DNA-bd_sf"/>
</dbReference>
<dbReference type="SUPFAM" id="SSF46894">
    <property type="entry name" value="C-terminal effector domain of the bipartite response regulators"/>
    <property type="match status" value="1"/>
</dbReference>
<dbReference type="STRING" id="1006576.DTL3_1773"/>
<dbReference type="InterPro" id="IPR051677">
    <property type="entry name" value="AfsR-DnrI-RedD_regulator"/>
</dbReference>
<dbReference type="KEGG" id="dtn:DTL3_1773"/>
<dbReference type="PANTHER" id="PTHR35807">
    <property type="entry name" value="TRANSCRIPTIONAL REGULATOR REDD-RELATED"/>
    <property type="match status" value="1"/>
</dbReference>
<dbReference type="GO" id="GO:0003677">
    <property type="term" value="F:DNA binding"/>
    <property type="evidence" value="ECO:0007669"/>
    <property type="project" value="UniProtKB-KW"/>
</dbReference>
<accession>A0A0C7NMD2</accession>